<dbReference type="InterPro" id="IPR029063">
    <property type="entry name" value="SAM-dependent_MTases_sf"/>
</dbReference>
<keyword evidence="2" id="KW-0489">Methyltransferase</keyword>
<evidence type="ECO:0000259" key="1">
    <source>
        <dbReference type="Pfam" id="PF13847"/>
    </source>
</evidence>
<keyword evidence="2" id="KW-0808">Transferase</keyword>
<reference evidence="2 3" key="1">
    <citation type="submission" date="2019-02" db="EMBL/GenBank/DDBJ databases">
        <title>Draft genome sequences of novel Actinobacteria.</title>
        <authorList>
            <person name="Sahin N."/>
            <person name="Ay H."/>
            <person name="Saygin H."/>
        </authorList>
    </citation>
    <scope>NUCLEOTIDE SEQUENCE [LARGE SCALE GENOMIC DNA]</scope>
    <source>
        <strain evidence="2 3">JCM 30529</strain>
    </source>
</reference>
<dbReference type="PANTHER" id="PTHR43861">
    <property type="entry name" value="TRANS-ACONITATE 2-METHYLTRANSFERASE-RELATED"/>
    <property type="match status" value="1"/>
</dbReference>
<dbReference type="EMBL" id="SMKE01000312">
    <property type="protein sequence ID" value="TDB95497.1"/>
    <property type="molecule type" value="Genomic_DNA"/>
</dbReference>
<proteinExistence type="predicted"/>
<comment type="caution">
    <text evidence="2">The sequence shown here is derived from an EMBL/GenBank/DDBJ whole genome shotgun (WGS) entry which is preliminary data.</text>
</comment>
<gene>
    <name evidence="2" type="ORF">E1091_10155</name>
</gene>
<feature type="domain" description="Methyltransferase" evidence="1">
    <location>
        <begin position="43"/>
        <end position="161"/>
    </location>
</feature>
<dbReference type="GO" id="GO:0032259">
    <property type="term" value="P:methylation"/>
    <property type="evidence" value="ECO:0007669"/>
    <property type="project" value="UniProtKB-KW"/>
</dbReference>
<dbReference type="Pfam" id="PF13847">
    <property type="entry name" value="Methyltransf_31"/>
    <property type="match status" value="1"/>
</dbReference>
<evidence type="ECO:0000313" key="2">
    <source>
        <dbReference type="EMBL" id="TDB95497.1"/>
    </source>
</evidence>
<protein>
    <submittedName>
        <fullName evidence="2">Methyltransferase domain-containing protein</fullName>
    </submittedName>
</protein>
<organism evidence="2 3">
    <name type="scientific">Micromonospora fluostatini</name>
    <dbReference type="NCBI Taxonomy" id="1629071"/>
    <lineage>
        <taxon>Bacteria</taxon>
        <taxon>Bacillati</taxon>
        <taxon>Actinomycetota</taxon>
        <taxon>Actinomycetes</taxon>
        <taxon>Micromonosporales</taxon>
        <taxon>Micromonosporaceae</taxon>
        <taxon>Micromonospora</taxon>
    </lineage>
</organism>
<dbReference type="Proteomes" id="UP000295626">
    <property type="component" value="Unassembled WGS sequence"/>
</dbReference>
<dbReference type="InterPro" id="IPR025714">
    <property type="entry name" value="Methyltranfer_dom"/>
</dbReference>
<evidence type="ECO:0000313" key="3">
    <source>
        <dbReference type="Proteomes" id="UP000295626"/>
    </source>
</evidence>
<accession>A0ABY2DJH0</accession>
<keyword evidence="3" id="KW-1185">Reference proteome</keyword>
<dbReference type="SUPFAM" id="SSF53335">
    <property type="entry name" value="S-adenosyl-L-methionine-dependent methyltransferases"/>
    <property type="match status" value="1"/>
</dbReference>
<dbReference type="GO" id="GO:0008168">
    <property type="term" value="F:methyltransferase activity"/>
    <property type="evidence" value="ECO:0007669"/>
    <property type="project" value="UniProtKB-KW"/>
</dbReference>
<dbReference type="Gene3D" id="3.40.50.150">
    <property type="entry name" value="Vaccinia Virus protein VP39"/>
    <property type="match status" value="1"/>
</dbReference>
<name>A0ABY2DJH0_9ACTN</name>
<dbReference type="PANTHER" id="PTHR43861:SF1">
    <property type="entry name" value="TRANS-ACONITATE 2-METHYLTRANSFERASE"/>
    <property type="match status" value="1"/>
</dbReference>
<dbReference type="CDD" id="cd02440">
    <property type="entry name" value="AdoMet_MTases"/>
    <property type="match status" value="1"/>
</dbReference>
<sequence length="290" mass="30546">MTSRGWPNPTVEAFEQAAPHYDRTGVSFFGPLGTELVRCAGIRPGERVLDVGSGRGAVLFPAAQATGPTGHVTAIDLAPAMVSLTAQDVTRAGLTHVDVRIGDAQQPDLPPGGFDVVLAGMVVFLLPEPERALRAYARLLRPPGRLAVSTFAAPDPAHVAAVEALATHLPADQPWPVPKADPFADERTIRATMTEAGLAVTAISEHRVESRFRDVDHWMEWMWSHGGRALLRHVPADRLEAATADAARALKPARVDDGGLSLTTAVRVTVAALRADGSAQPAAGPDGGGR</sequence>